<evidence type="ECO:0000256" key="3">
    <source>
        <dbReference type="ARBA" id="ARBA00022630"/>
    </source>
</evidence>
<feature type="active site" description="Proton acceptor" evidence="7">
    <location>
        <position position="585"/>
    </location>
</feature>
<evidence type="ECO:0000256" key="9">
    <source>
        <dbReference type="RuleBase" id="RU003968"/>
    </source>
</evidence>
<evidence type="ECO:0000256" key="2">
    <source>
        <dbReference type="ARBA" id="ARBA00010790"/>
    </source>
</evidence>
<gene>
    <name evidence="12" type="ORF">PHACADRAFT_262829</name>
</gene>
<dbReference type="SUPFAM" id="SSF54373">
    <property type="entry name" value="FAD-linked reductases, C-terminal domain"/>
    <property type="match status" value="1"/>
</dbReference>
<evidence type="ECO:0000313" key="13">
    <source>
        <dbReference type="Proteomes" id="UP000008370"/>
    </source>
</evidence>
<feature type="binding site" evidence="8">
    <location>
        <begin position="541"/>
        <end position="542"/>
    </location>
    <ligand>
        <name>FAD</name>
        <dbReference type="ChEBI" id="CHEBI:57692"/>
    </ligand>
</feature>
<keyword evidence="13" id="KW-1185">Reference proteome</keyword>
<evidence type="ECO:0000256" key="5">
    <source>
        <dbReference type="ARBA" id="ARBA00022827"/>
    </source>
</evidence>
<proteinExistence type="inferred from homology"/>
<dbReference type="HOGENOM" id="CLU_002865_6_0_1"/>
<dbReference type="InterPro" id="IPR007867">
    <property type="entry name" value="GMC_OxRtase_C"/>
</dbReference>
<dbReference type="EMBL" id="JH930477">
    <property type="protein sequence ID" value="EKM50933.1"/>
    <property type="molecule type" value="Genomic_DNA"/>
</dbReference>
<keyword evidence="3 9" id="KW-0285">Flavoprotein</keyword>
<sequence>MSPIPDLATVFDIDGQTFDFVIIGGGIAGCVLANRLSEDPNVSVAMLEAGKSRLDDPVVSSPVGYLQELMNPEYDWLFPIAPQPNASTAHMIPWNRGKMLGGSSAINVMAYTKPAREELDALETLGNPGWNWSSYQKYANKAEGFRTPAPAIMDEDFRNLYNPDSVGHDGNLTLSFVPTGSNADSAFQKSLANNGLDIRSDALGGEITGIAKTLSTLDPKTGYRVSAATAYLLPALGRPNLKILTEAYACRIVTETEAGGIVARAVEFEHGGKQYTASAAREVIVSAGTVKTPQILELSGIGDPKVLEPLGIKAVLDLPSVGTNVQEHIVVANLNYRMQDDRNIVTNHILADKEYMAEVHKRLGLQTEYALLANNFAFVPLHVASPNAAALIARKRAELAQRAPTLPPGLRKQYEVQLELMASGRNADIEMMSSAVVLTPMAEPAKPHMALVAELTHPWSRGTIHVASADPKAHPHIDPRFLSDAFDLDVLAEGFKFALKVGETEPFRGMTKARVGPPPEVDLSTDEGIRDYVRANIFVTWHACGAASMLPKDLGGVVDPQLRVYGTTNIRVVDLSVLPLQLSVHSQAFVYALAEQAADIIKGIPM</sequence>
<dbReference type="AlphaFoldDB" id="K5VI50"/>
<dbReference type="InParanoid" id="K5VI50"/>
<evidence type="ECO:0000259" key="11">
    <source>
        <dbReference type="PROSITE" id="PS00624"/>
    </source>
</evidence>
<feature type="domain" description="Glucose-methanol-choline oxidoreductase N-terminal" evidence="11">
    <location>
        <begin position="288"/>
        <end position="302"/>
    </location>
</feature>
<evidence type="ECO:0000259" key="10">
    <source>
        <dbReference type="PROSITE" id="PS00623"/>
    </source>
</evidence>
<dbReference type="Pfam" id="PF00732">
    <property type="entry name" value="GMC_oxred_N"/>
    <property type="match status" value="1"/>
</dbReference>
<keyword evidence="6" id="KW-0560">Oxidoreductase</keyword>
<evidence type="ECO:0000256" key="1">
    <source>
        <dbReference type="ARBA" id="ARBA00001974"/>
    </source>
</evidence>
<dbReference type="SUPFAM" id="SSF51905">
    <property type="entry name" value="FAD/NAD(P)-binding domain"/>
    <property type="match status" value="1"/>
</dbReference>
<keyword evidence="5 8" id="KW-0274">FAD</keyword>
<keyword evidence="4" id="KW-0732">Signal</keyword>
<dbReference type="PIRSF" id="PIRSF000137">
    <property type="entry name" value="Alcohol_oxidase"/>
    <property type="match status" value="1"/>
</dbReference>
<dbReference type="InterPro" id="IPR012132">
    <property type="entry name" value="GMC_OxRdtase"/>
</dbReference>
<dbReference type="InterPro" id="IPR000172">
    <property type="entry name" value="GMC_OxRdtase_N"/>
</dbReference>
<evidence type="ECO:0000256" key="4">
    <source>
        <dbReference type="ARBA" id="ARBA00022729"/>
    </source>
</evidence>
<dbReference type="PROSITE" id="PS00624">
    <property type="entry name" value="GMC_OXRED_2"/>
    <property type="match status" value="1"/>
</dbReference>
<protein>
    <recommendedName>
        <fullName evidence="10 11">Glucose-methanol-choline oxidoreductase N-terminal domain-containing protein</fullName>
    </recommendedName>
</protein>
<dbReference type="PROSITE" id="PS00623">
    <property type="entry name" value="GMC_OXRED_1"/>
    <property type="match status" value="1"/>
</dbReference>
<dbReference type="Gene3D" id="3.30.560.10">
    <property type="entry name" value="Glucose Oxidase, domain 3"/>
    <property type="match status" value="1"/>
</dbReference>
<reference evidence="12 13" key="1">
    <citation type="journal article" date="2012" name="BMC Genomics">
        <title>Comparative genomics of the white-rot fungi, Phanerochaete carnosa and P. chrysosporium, to elucidate the genetic basis of the distinct wood types they colonize.</title>
        <authorList>
            <person name="Suzuki H."/>
            <person name="MacDonald J."/>
            <person name="Syed K."/>
            <person name="Salamov A."/>
            <person name="Hori C."/>
            <person name="Aerts A."/>
            <person name="Henrissat B."/>
            <person name="Wiebenga A."/>
            <person name="vanKuyk P.A."/>
            <person name="Barry K."/>
            <person name="Lindquist E."/>
            <person name="LaButti K."/>
            <person name="Lapidus A."/>
            <person name="Lucas S."/>
            <person name="Coutinho P."/>
            <person name="Gong Y."/>
            <person name="Samejima M."/>
            <person name="Mahadevan R."/>
            <person name="Abou-Zaid M."/>
            <person name="de Vries R.P."/>
            <person name="Igarashi K."/>
            <person name="Yadav J.S."/>
            <person name="Grigoriev I.V."/>
            <person name="Master E.R."/>
        </authorList>
    </citation>
    <scope>NUCLEOTIDE SEQUENCE [LARGE SCALE GENOMIC DNA]</scope>
    <source>
        <strain evidence="12 13">HHB-10118-sp</strain>
    </source>
</reference>
<dbReference type="PANTHER" id="PTHR11552">
    <property type="entry name" value="GLUCOSE-METHANOL-CHOLINE GMC OXIDOREDUCTASE"/>
    <property type="match status" value="1"/>
</dbReference>
<dbReference type="RefSeq" id="XP_007400099.1">
    <property type="nucleotide sequence ID" value="XM_007400037.1"/>
</dbReference>
<comment type="similarity">
    <text evidence="2 9">Belongs to the GMC oxidoreductase family.</text>
</comment>
<evidence type="ECO:0000256" key="8">
    <source>
        <dbReference type="PIRSR" id="PIRSR000137-2"/>
    </source>
</evidence>
<dbReference type="GO" id="GO:0050660">
    <property type="term" value="F:flavin adenine dinucleotide binding"/>
    <property type="evidence" value="ECO:0007669"/>
    <property type="project" value="InterPro"/>
</dbReference>
<dbReference type="GO" id="GO:0016614">
    <property type="term" value="F:oxidoreductase activity, acting on CH-OH group of donors"/>
    <property type="evidence" value="ECO:0007669"/>
    <property type="project" value="InterPro"/>
</dbReference>
<organism evidence="12 13">
    <name type="scientific">Phanerochaete carnosa (strain HHB-10118-sp)</name>
    <name type="common">White-rot fungus</name>
    <name type="synonym">Peniophora carnosa</name>
    <dbReference type="NCBI Taxonomy" id="650164"/>
    <lineage>
        <taxon>Eukaryota</taxon>
        <taxon>Fungi</taxon>
        <taxon>Dikarya</taxon>
        <taxon>Basidiomycota</taxon>
        <taxon>Agaricomycotina</taxon>
        <taxon>Agaricomycetes</taxon>
        <taxon>Polyporales</taxon>
        <taxon>Phanerochaetaceae</taxon>
        <taxon>Phanerochaete</taxon>
    </lineage>
</organism>
<dbReference type="GeneID" id="18918389"/>
<comment type="cofactor">
    <cofactor evidence="1 8">
        <name>FAD</name>
        <dbReference type="ChEBI" id="CHEBI:57692"/>
    </cofactor>
</comment>
<evidence type="ECO:0000256" key="7">
    <source>
        <dbReference type="PIRSR" id="PIRSR000137-1"/>
    </source>
</evidence>
<dbReference type="InterPro" id="IPR036188">
    <property type="entry name" value="FAD/NAD-bd_sf"/>
</dbReference>
<accession>K5VI50</accession>
<evidence type="ECO:0000256" key="6">
    <source>
        <dbReference type="ARBA" id="ARBA00023002"/>
    </source>
</evidence>
<feature type="domain" description="Glucose-methanol-choline oxidoreductase N-terminal" evidence="10">
    <location>
        <begin position="97"/>
        <end position="120"/>
    </location>
</feature>
<name>K5VI50_PHACS</name>
<dbReference type="Pfam" id="PF05199">
    <property type="entry name" value="GMC_oxred_C"/>
    <property type="match status" value="1"/>
</dbReference>
<dbReference type="Proteomes" id="UP000008370">
    <property type="component" value="Unassembled WGS sequence"/>
</dbReference>
<dbReference type="PANTHER" id="PTHR11552:SF201">
    <property type="entry name" value="GLUCOSE-METHANOL-CHOLINE OXIDOREDUCTASE N-TERMINAL DOMAIN-CONTAINING PROTEIN"/>
    <property type="match status" value="1"/>
</dbReference>
<dbReference type="Gene3D" id="3.50.50.60">
    <property type="entry name" value="FAD/NAD(P)-binding domain"/>
    <property type="match status" value="1"/>
</dbReference>
<evidence type="ECO:0000313" key="12">
    <source>
        <dbReference type="EMBL" id="EKM50933.1"/>
    </source>
</evidence>
<feature type="active site" description="Proton donor" evidence="7">
    <location>
        <position position="542"/>
    </location>
</feature>
<dbReference type="KEGG" id="pco:PHACADRAFT_262829"/>
<dbReference type="OrthoDB" id="269227at2759"/>